<accession>A0A0B5J5S2</accession>
<feature type="region of interest" description="Disordered" evidence="1">
    <location>
        <begin position="124"/>
        <end position="179"/>
    </location>
</feature>
<reference evidence="2 3" key="1">
    <citation type="journal article" date="2015" name="Parasitol. Res.">
        <title>Viruses in close associations with free-living amoebae.</title>
        <authorList>
            <person name="Scheid P."/>
        </authorList>
    </citation>
    <scope>NUCLEOTIDE SEQUENCE [LARGE SCALE GENOMIC DNA]</scope>
    <source>
        <strain evidence="2">KlaHel</strain>
    </source>
</reference>
<feature type="compositionally biased region" description="Acidic residues" evidence="1">
    <location>
        <begin position="154"/>
        <end position="163"/>
    </location>
</feature>
<organism evidence="2 3">
    <name type="scientific">Pandoravirus inopinatum</name>
    <dbReference type="NCBI Taxonomy" id="1605721"/>
    <lineage>
        <taxon>Viruses</taxon>
        <taxon>Pandoravirus</taxon>
    </lineage>
</organism>
<dbReference type="EMBL" id="KP136319">
    <property type="protein sequence ID" value="AJF97035.1"/>
    <property type="molecule type" value="Genomic_DNA"/>
</dbReference>
<dbReference type="Proteomes" id="UP000202511">
    <property type="component" value="Segment"/>
</dbReference>
<dbReference type="GeneID" id="23461952"/>
<name>A0A0B5J5S2_9VIRU</name>
<evidence type="ECO:0000313" key="3">
    <source>
        <dbReference type="Proteomes" id="UP000202511"/>
    </source>
</evidence>
<evidence type="ECO:0000313" key="2">
    <source>
        <dbReference type="EMBL" id="AJF97035.1"/>
    </source>
</evidence>
<evidence type="ECO:0000256" key="1">
    <source>
        <dbReference type="SAM" id="MobiDB-lite"/>
    </source>
</evidence>
<dbReference type="KEGG" id="vg:23461952"/>
<proteinExistence type="predicted"/>
<sequence length="179" mass="19859">MQWHRIPVRFSFFSNFSLCLLIKKMVGSCLSPMLRQNKAAAHTPRGHVWAGRHAFFVRLTPSPTPPFAVYNRIFFSLVGCSGAGGNRPLGRATRAASGQRFAYVFDIGLCLFFLCANTCVGTGQSDDDRAKKGRAKTQNWKEQGQKVGKKEDRTDDNDDDGDDTNSRRRSGPTMGHIAT</sequence>
<dbReference type="RefSeq" id="YP_009119270.1">
    <property type="nucleotide sequence ID" value="NC_026440.1"/>
</dbReference>
<protein>
    <submittedName>
        <fullName evidence="2">Uncharacterized protein</fullName>
    </submittedName>
</protein>